<gene>
    <name evidence="6" type="ORF">ENP47_10025</name>
</gene>
<dbReference type="Gene3D" id="1.10.40.70">
    <property type="match status" value="1"/>
</dbReference>
<keyword evidence="2" id="KW-0328">Glycosyltransferase</keyword>
<accession>A0A7C1JUE3</accession>
<dbReference type="CDD" id="cd06427">
    <property type="entry name" value="CESA_like_2"/>
    <property type="match status" value="1"/>
</dbReference>
<dbReference type="GO" id="GO:0016757">
    <property type="term" value="F:glycosyltransferase activity"/>
    <property type="evidence" value="ECO:0007669"/>
    <property type="project" value="UniProtKB-KW"/>
</dbReference>
<dbReference type="PANTHER" id="PTHR43630">
    <property type="entry name" value="POLY-BETA-1,6-N-ACETYL-D-GLUCOSAMINE SYNTHASE"/>
    <property type="match status" value="1"/>
</dbReference>
<dbReference type="InterPro" id="IPR037257">
    <property type="entry name" value="T2SS_E_N_sf"/>
</dbReference>
<dbReference type="SUPFAM" id="SSF53448">
    <property type="entry name" value="Nucleotide-diphospho-sugar transferases"/>
    <property type="match status" value="1"/>
</dbReference>
<comment type="caution">
    <text evidence="6">The sequence shown here is derived from an EMBL/GenBank/DDBJ whole genome shotgun (WGS) entry which is preliminary data.</text>
</comment>
<dbReference type="SUPFAM" id="SSF160246">
    <property type="entry name" value="EspE N-terminal domain-like"/>
    <property type="match status" value="1"/>
</dbReference>
<dbReference type="Pfam" id="PF05157">
    <property type="entry name" value="MshEN"/>
    <property type="match status" value="1"/>
</dbReference>
<dbReference type="EMBL" id="DSJL01000011">
    <property type="protein sequence ID" value="HEF65919.1"/>
    <property type="molecule type" value="Genomic_DNA"/>
</dbReference>
<dbReference type="PANTHER" id="PTHR43630:SF1">
    <property type="entry name" value="POLY-BETA-1,6-N-ACETYL-D-GLUCOSAMINE SYNTHASE"/>
    <property type="match status" value="1"/>
</dbReference>
<proteinExistence type="inferred from homology"/>
<evidence type="ECO:0000256" key="3">
    <source>
        <dbReference type="ARBA" id="ARBA00022679"/>
    </source>
</evidence>
<keyword evidence="3 6" id="KW-0808">Transferase</keyword>
<evidence type="ECO:0000259" key="5">
    <source>
        <dbReference type="Pfam" id="PF13632"/>
    </source>
</evidence>
<dbReference type="Pfam" id="PF13632">
    <property type="entry name" value="Glyco_trans_2_3"/>
    <property type="match status" value="1"/>
</dbReference>
<dbReference type="InterPro" id="IPR007831">
    <property type="entry name" value="T2SS_GspE_N"/>
</dbReference>
<dbReference type="AlphaFoldDB" id="A0A7C1JUE3"/>
<evidence type="ECO:0000256" key="1">
    <source>
        <dbReference type="ARBA" id="ARBA00006739"/>
    </source>
</evidence>
<dbReference type="InterPro" id="IPR001173">
    <property type="entry name" value="Glyco_trans_2-like"/>
</dbReference>
<feature type="domain" description="Type II secretion system protein GspE N-terminal" evidence="4">
    <location>
        <begin position="72"/>
        <end position="156"/>
    </location>
</feature>
<reference evidence="6" key="1">
    <citation type="journal article" date="2020" name="mSystems">
        <title>Genome- and Community-Level Interaction Insights into Carbon Utilization and Element Cycling Functions of Hydrothermarchaeota in Hydrothermal Sediment.</title>
        <authorList>
            <person name="Zhou Z."/>
            <person name="Liu Y."/>
            <person name="Xu W."/>
            <person name="Pan J."/>
            <person name="Luo Z.H."/>
            <person name="Li M."/>
        </authorList>
    </citation>
    <scope>NUCLEOTIDE SEQUENCE [LARGE SCALE GENOMIC DNA]</scope>
    <source>
        <strain evidence="6">SpSt-222</strain>
    </source>
</reference>
<sequence length="635" mass="72316">MFVRSRPTSSPVSTRRRERLGEALVARGFLTQQDLDRALEYQRRTGDRIGRILIALGLIRRRQLYHVLAELWGYPFVDLLQEPLDSRLARLFDPAELVQRRCFPVRRHGSEIFVATAEQPSAELEEFIRGVLGPVTVRPLVTTEWDIDYAIRTVFRDVVLDRAALGLYFRNPDESARQVLIGWQKVVLASVILGVILGFLFAPRVTAVALSALVNGTLFIFVIFHFIVAMAGARHEHEQAISDEEVKALRDDELPTYTVLVPVYREANVIQHLIENLRQLDYPPSKLEILLLIEEDDEETLVAAKAARPPETVTFIVVPNGMPKTKPKACNVGLLFARGEYLTIYDAEDRPEPDQLKKAVVAFRKGPPELVCVQAALNYYNATENLLTRMFTLEYSYWFDYVLTGLDRLGLPIPLGGTSNHFRVDRLRELGGWDPFNVTEDADLGIRAAAHGYRVGVINSTTWEEANNHVGNWIRQRSRWIKGYIQTVLVHTRHPVQLVKSVGLKNVLGFILLIGGAPFAFLSLIPLWSLTLIWLVARTHVFDILFPPFVLYISLFNLLIGNGVMIYLGMLAGFKRRRYQLIPFALFNPFYWLLHSIASYKAVWQLVTKPFYWEKTRHGLTRYLDPSAPTAAKAD</sequence>
<comment type="similarity">
    <text evidence="1">Belongs to the glycosyltransferase 2 family.</text>
</comment>
<protein>
    <submittedName>
        <fullName evidence="6">Glycosyltransferase</fullName>
    </submittedName>
</protein>
<evidence type="ECO:0000256" key="2">
    <source>
        <dbReference type="ARBA" id="ARBA00022676"/>
    </source>
</evidence>
<organism evidence="6">
    <name type="scientific">Thermomicrobium roseum</name>
    <dbReference type="NCBI Taxonomy" id="500"/>
    <lineage>
        <taxon>Bacteria</taxon>
        <taxon>Pseudomonadati</taxon>
        <taxon>Thermomicrobiota</taxon>
        <taxon>Thermomicrobia</taxon>
        <taxon>Thermomicrobiales</taxon>
        <taxon>Thermomicrobiaceae</taxon>
        <taxon>Thermomicrobium</taxon>
    </lineage>
</organism>
<evidence type="ECO:0000259" key="4">
    <source>
        <dbReference type="Pfam" id="PF05157"/>
    </source>
</evidence>
<feature type="domain" description="Glycosyltransferase 2-like" evidence="5">
    <location>
        <begin position="342"/>
        <end position="535"/>
    </location>
</feature>
<dbReference type="InterPro" id="IPR029044">
    <property type="entry name" value="Nucleotide-diphossugar_trans"/>
</dbReference>
<dbReference type="Gene3D" id="3.90.550.10">
    <property type="entry name" value="Spore Coat Polysaccharide Biosynthesis Protein SpsA, Chain A"/>
    <property type="match status" value="1"/>
</dbReference>
<name>A0A7C1JUE3_THERO</name>
<evidence type="ECO:0000313" key="6">
    <source>
        <dbReference type="EMBL" id="HEF65919.1"/>
    </source>
</evidence>